<protein>
    <submittedName>
        <fullName evidence="3">Putative DNA helicase B isoform X2</fullName>
    </submittedName>
</protein>
<dbReference type="GO" id="GO:0003678">
    <property type="term" value="F:DNA helicase activity"/>
    <property type="evidence" value="ECO:0007669"/>
    <property type="project" value="UniProtKB-ARBA"/>
</dbReference>
<sequence>MYLPKLDAEDWEGLDDSQKTAVEYIRSKPLTILSGMGGCGKTTVIARLVKTYFQHRKLEQERILLPDGSSEELERKLLPNVSSEELDRKLSPDDISEEPEILLTAPTGKAASLLGKKCDLSSHTIHSVIYSHMVWKKTVKYEYSEAKWKFASTEMLVVDECSMVAVTIIARLLEILLKDSRLCKVVLVGDIRQLPSIEPGNFFEDTFKIAEEQGLGVDLKTNHRVDEGGKSIVKNAKRISRMKMPKFDEETYTLPKESGCRFHLLRIDSDVRDVKEEALSRLQNLLDSKWEGIKDDATSQIITFTRKLVTTVNDICCNHYNGHYPHQNGKLIFQPNDKICCRKNCLVPKSHLPEGKKCEANKTATTEISTTEKKKERFDGAEAARMFCDLEDDPIRLERMILETGVKSKITTIGQI</sequence>
<evidence type="ECO:0000313" key="3">
    <source>
        <dbReference type="EMBL" id="PIK36043.1"/>
    </source>
</evidence>
<dbReference type="STRING" id="307972.A0A2G8JJX3"/>
<dbReference type="GO" id="GO:0005524">
    <property type="term" value="F:ATP binding"/>
    <property type="evidence" value="ECO:0007669"/>
    <property type="project" value="UniProtKB-KW"/>
</dbReference>
<keyword evidence="3" id="KW-0347">Helicase</keyword>
<dbReference type="SUPFAM" id="SSF52540">
    <property type="entry name" value="P-loop containing nucleoside triphosphate hydrolases"/>
    <property type="match status" value="2"/>
</dbReference>
<dbReference type="InterPro" id="IPR050534">
    <property type="entry name" value="Coronavir_polyprotein_1ab"/>
</dbReference>
<keyword evidence="2" id="KW-0067">ATP-binding</keyword>
<dbReference type="InterPro" id="IPR027417">
    <property type="entry name" value="P-loop_NTPase"/>
</dbReference>
<evidence type="ECO:0000256" key="2">
    <source>
        <dbReference type="ARBA" id="ARBA00022840"/>
    </source>
</evidence>
<accession>A0A2G8JJX3</accession>
<dbReference type="CDD" id="cd17933">
    <property type="entry name" value="DEXSc_RecD-like"/>
    <property type="match status" value="1"/>
</dbReference>
<dbReference type="Gene3D" id="3.40.50.300">
    <property type="entry name" value="P-loop containing nucleotide triphosphate hydrolases"/>
    <property type="match status" value="3"/>
</dbReference>
<dbReference type="Pfam" id="PF13604">
    <property type="entry name" value="AAA_30"/>
    <property type="match status" value="1"/>
</dbReference>
<gene>
    <name evidence="3" type="ORF">BSL78_27127</name>
</gene>
<comment type="caution">
    <text evidence="3">The sequence shown here is derived from an EMBL/GenBank/DDBJ whole genome shotgun (WGS) entry which is preliminary data.</text>
</comment>
<dbReference type="EMBL" id="MRZV01001755">
    <property type="protein sequence ID" value="PIK36043.1"/>
    <property type="molecule type" value="Genomic_DNA"/>
</dbReference>
<dbReference type="OrthoDB" id="416437at2759"/>
<evidence type="ECO:0000313" key="4">
    <source>
        <dbReference type="Proteomes" id="UP000230750"/>
    </source>
</evidence>
<reference evidence="3 4" key="1">
    <citation type="journal article" date="2017" name="PLoS Biol.">
        <title>The sea cucumber genome provides insights into morphological evolution and visceral regeneration.</title>
        <authorList>
            <person name="Zhang X."/>
            <person name="Sun L."/>
            <person name="Yuan J."/>
            <person name="Sun Y."/>
            <person name="Gao Y."/>
            <person name="Zhang L."/>
            <person name="Li S."/>
            <person name="Dai H."/>
            <person name="Hamel J.F."/>
            <person name="Liu C."/>
            <person name="Yu Y."/>
            <person name="Liu S."/>
            <person name="Lin W."/>
            <person name="Guo K."/>
            <person name="Jin S."/>
            <person name="Xu P."/>
            <person name="Storey K.B."/>
            <person name="Huan P."/>
            <person name="Zhang T."/>
            <person name="Zhou Y."/>
            <person name="Zhang J."/>
            <person name="Lin C."/>
            <person name="Li X."/>
            <person name="Xing L."/>
            <person name="Huo D."/>
            <person name="Sun M."/>
            <person name="Wang L."/>
            <person name="Mercier A."/>
            <person name="Li F."/>
            <person name="Yang H."/>
            <person name="Xiang J."/>
        </authorList>
    </citation>
    <scope>NUCLEOTIDE SEQUENCE [LARGE SCALE GENOMIC DNA]</scope>
    <source>
        <strain evidence="3">Shaxun</strain>
        <tissue evidence="3">Muscle</tissue>
    </source>
</reference>
<proteinExistence type="predicted"/>
<dbReference type="PANTHER" id="PTHR43788:SF6">
    <property type="entry name" value="DNA HELICASE B"/>
    <property type="match status" value="1"/>
</dbReference>
<keyword evidence="4" id="KW-1185">Reference proteome</keyword>
<dbReference type="Proteomes" id="UP000230750">
    <property type="component" value="Unassembled WGS sequence"/>
</dbReference>
<evidence type="ECO:0000256" key="1">
    <source>
        <dbReference type="ARBA" id="ARBA00022741"/>
    </source>
</evidence>
<keyword evidence="1" id="KW-0547">Nucleotide-binding</keyword>
<organism evidence="3 4">
    <name type="scientific">Stichopus japonicus</name>
    <name type="common">Sea cucumber</name>
    <dbReference type="NCBI Taxonomy" id="307972"/>
    <lineage>
        <taxon>Eukaryota</taxon>
        <taxon>Metazoa</taxon>
        <taxon>Echinodermata</taxon>
        <taxon>Eleutherozoa</taxon>
        <taxon>Echinozoa</taxon>
        <taxon>Holothuroidea</taxon>
        <taxon>Aspidochirotacea</taxon>
        <taxon>Aspidochirotida</taxon>
        <taxon>Stichopodidae</taxon>
        <taxon>Apostichopus</taxon>
    </lineage>
</organism>
<dbReference type="AlphaFoldDB" id="A0A2G8JJX3"/>
<dbReference type="PANTHER" id="PTHR43788">
    <property type="entry name" value="DNA2/NAM7 HELICASE FAMILY MEMBER"/>
    <property type="match status" value="1"/>
</dbReference>
<keyword evidence="3" id="KW-0378">Hydrolase</keyword>
<dbReference type="Gene3D" id="2.30.30.940">
    <property type="match status" value="1"/>
</dbReference>
<name>A0A2G8JJX3_STIJA</name>